<dbReference type="AlphaFoldDB" id="A0A518CCV9"/>
<evidence type="ECO:0000313" key="3">
    <source>
        <dbReference type="Proteomes" id="UP000318626"/>
    </source>
</evidence>
<keyword evidence="3" id="KW-1185">Reference proteome</keyword>
<feature type="coiled-coil region" evidence="1">
    <location>
        <begin position="41"/>
        <end position="68"/>
    </location>
</feature>
<sequence>MSMNSLADAFYDELRDIYHAEKQLLKALPKMAKKASSEELANAFNEHLEETKQHVERAEKAFEETGKAARAKKCEAMAGLIEEASDEMKEDADPEVMDAMLIALAQKVEHYEIATYGTLCTWAKKLGYTQAHSLLGENLNDEEQADKKLTKLAKKKINAAAMA</sequence>
<dbReference type="InterPro" id="IPR012347">
    <property type="entry name" value="Ferritin-like"/>
</dbReference>
<dbReference type="KEGG" id="bvo:Pan97_41270"/>
<keyword evidence="1" id="KW-0175">Coiled coil</keyword>
<name>A0A518CCV9_9BACT</name>
<dbReference type="PANTHER" id="PTHR30565">
    <property type="entry name" value="PROTEIN YCIF"/>
    <property type="match status" value="1"/>
</dbReference>
<dbReference type="CDD" id="cd07909">
    <property type="entry name" value="YciF"/>
    <property type="match status" value="1"/>
</dbReference>
<dbReference type="Gene3D" id="1.20.1260.10">
    <property type="match status" value="1"/>
</dbReference>
<evidence type="ECO:0000313" key="2">
    <source>
        <dbReference type="EMBL" id="QDU77067.1"/>
    </source>
</evidence>
<accession>A0A518CCV9</accession>
<dbReference type="InterPro" id="IPR009078">
    <property type="entry name" value="Ferritin-like_SF"/>
</dbReference>
<organism evidence="2 3">
    <name type="scientific">Bremerella volcania</name>
    <dbReference type="NCBI Taxonomy" id="2527984"/>
    <lineage>
        <taxon>Bacteria</taxon>
        <taxon>Pseudomonadati</taxon>
        <taxon>Planctomycetota</taxon>
        <taxon>Planctomycetia</taxon>
        <taxon>Pirellulales</taxon>
        <taxon>Pirellulaceae</taxon>
        <taxon>Bremerella</taxon>
    </lineage>
</organism>
<dbReference type="OrthoDB" id="9795056at2"/>
<evidence type="ECO:0000256" key="1">
    <source>
        <dbReference type="SAM" id="Coils"/>
    </source>
</evidence>
<dbReference type="SUPFAM" id="SSF47240">
    <property type="entry name" value="Ferritin-like"/>
    <property type="match status" value="1"/>
</dbReference>
<reference evidence="3" key="1">
    <citation type="submission" date="2019-02" db="EMBL/GenBank/DDBJ databases">
        <title>Deep-cultivation of Planctomycetes and their phenomic and genomic characterization uncovers novel biology.</title>
        <authorList>
            <person name="Wiegand S."/>
            <person name="Jogler M."/>
            <person name="Boedeker C."/>
            <person name="Pinto D."/>
            <person name="Vollmers J."/>
            <person name="Rivas-Marin E."/>
            <person name="Kohn T."/>
            <person name="Peeters S.H."/>
            <person name="Heuer A."/>
            <person name="Rast P."/>
            <person name="Oberbeckmann S."/>
            <person name="Bunk B."/>
            <person name="Jeske O."/>
            <person name="Meyerdierks A."/>
            <person name="Storesund J.E."/>
            <person name="Kallscheuer N."/>
            <person name="Luecker S."/>
            <person name="Lage O.M."/>
            <person name="Pohl T."/>
            <person name="Merkel B.J."/>
            <person name="Hornburger P."/>
            <person name="Mueller R.-W."/>
            <person name="Bruemmer F."/>
            <person name="Labrenz M."/>
            <person name="Spormann A.M."/>
            <person name="Op den Camp H."/>
            <person name="Overmann J."/>
            <person name="Amann R."/>
            <person name="Jetten M.S.M."/>
            <person name="Mascher T."/>
            <person name="Medema M.H."/>
            <person name="Devos D.P."/>
            <person name="Kaster A.-K."/>
            <person name="Ovreas L."/>
            <person name="Rohde M."/>
            <person name="Galperin M.Y."/>
            <person name="Jogler C."/>
        </authorList>
    </citation>
    <scope>NUCLEOTIDE SEQUENCE [LARGE SCALE GENOMIC DNA]</scope>
    <source>
        <strain evidence="3">Pan97</strain>
    </source>
</reference>
<dbReference type="Pfam" id="PF05974">
    <property type="entry name" value="DUF892"/>
    <property type="match status" value="1"/>
</dbReference>
<dbReference type="InterPro" id="IPR010287">
    <property type="entry name" value="DUF892_YciF-like"/>
</dbReference>
<dbReference type="RefSeq" id="WP_144975696.1">
    <property type="nucleotide sequence ID" value="NZ_CP036289.1"/>
</dbReference>
<gene>
    <name evidence="2" type="ORF">Pan97_41270</name>
</gene>
<dbReference type="InterPro" id="IPR047114">
    <property type="entry name" value="YciF"/>
</dbReference>
<protein>
    <submittedName>
        <fullName evidence="2">Uncharacterized protein</fullName>
    </submittedName>
</protein>
<dbReference type="PANTHER" id="PTHR30565:SF9">
    <property type="entry name" value="PROTEIN YCIF"/>
    <property type="match status" value="1"/>
</dbReference>
<dbReference type="Proteomes" id="UP000318626">
    <property type="component" value="Chromosome"/>
</dbReference>
<dbReference type="EMBL" id="CP036289">
    <property type="protein sequence ID" value="QDU77067.1"/>
    <property type="molecule type" value="Genomic_DNA"/>
</dbReference>
<proteinExistence type="predicted"/>